<keyword evidence="8" id="KW-1185">Reference proteome</keyword>
<evidence type="ECO:0000256" key="3">
    <source>
        <dbReference type="ARBA" id="ARBA00023125"/>
    </source>
</evidence>
<dbReference type="OrthoDB" id="6418155at2759"/>
<evidence type="ECO:0000256" key="2">
    <source>
        <dbReference type="ARBA" id="ARBA00006403"/>
    </source>
</evidence>
<dbReference type="InterPro" id="IPR000232">
    <property type="entry name" value="HSF_DNA-bd"/>
</dbReference>
<keyword evidence="3" id="KW-0238">DNA-binding</keyword>
<reference evidence="7" key="1">
    <citation type="submission" date="2019-09" db="EMBL/GenBank/DDBJ databases">
        <title>Bird 10,000 Genomes (B10K) Project - Family phase.</title>
        <authorList>
            <person name="Zhang G."/>
        </authorList>
    </citation>
    <scope>NUCLEOTIDE SEQUENCE</scope>
    <source>
        <strain evidence="7">B10K-CU-031-40</strain>
    </source>
</reference>
<dbReference type="EMBL" id="WBMX01001570">
    <property type="protein sequence ID" value="NXC16107.1"/>
    <property type="molecule type" value="Genomic_DNA"/>
</dbReference>
<keyword evidence="4" id="KW-0539">Nucleus</keyword>
<dbReference type="GO" id="GO:0003700">
    <property type="term" value="F:DNA-binding transcription factor activity"/>
    <property type="evidence" value="ECO:0007669"/>
    <property type="project" value="InterPro"/>
</dbReference>
<organism evidence="7 8">
    <name type="scientific">Corythaeola cristata</name>
    <name type="common">Great blue turaco</name>
    <dbReference type="NCBI Taxonomy" id="103954"/>
    <lineage>
        <taxon>Eukaryota</taxon>
        <taxon>Metazoa</taxon>
        <taxon>Chordata</taxon>
        <taxon>Craniata</taxon>
        <taxon>Vertebrata</taxon>
        <taxon>Euteleostomi</taxon>
        <taxon>Archelosauria</taxon>
        <taxon>Archosauria</taxon>
        <taxon>Dinosauria</taxon>
        <taxon>Saurischia</taxon>
        <taxon>Theropoda</taxon>
        <taxon>Coelurosauria</taxon>
        <taxon>Aves</taxon>
        <taxon>Neognathae</taxon>
        <taxon>Neoaves</taxon>
        <taxon>Otidimorphae</taxon>
        <taxon>Musophagiformes</taxon>
        <taxon>Musophagidae</taxon>
        <taxon>Corythaeola</taxon>
    </lineage>
</organism>
<sequence>PSLINPSTFPAKLWLLVNSPYVRSVRWDARGEGLLMDQQLFESELLGAGPGCATGPNGDGAAEGAGLFKTKNFTSFIRQLNLYGFHKSLLGLEGSVEGAKPGLMGANGGSSAGPLHCFRSPHFRHDHPNLLVHLKCRTSTNKAKLAAGLEVKSCPPNSFHL</sequence>
<dbReference type="GO" id="GO:0005634">
    <property type="term" value="C:nucleus"/>
    <property type="evidence" value="ECO:0007669"/>
    <property type="project" value="UniProtKB-SubCell"/>
</dbReference>
<dbReference type="InterPro" id="IPR036390">
    <property type="entry name" value="WH_DNA-bd_sf"/>
</dbReference>
<dbReference type="SUPFAM" id="SSF46785">
    <property type="entry name" value="Winged helix' DNA-binding domain"/>
    <property type="match status" value="1"/>
</dbReference>
<evidence type="ECO:0000256" key="5">
    <source>
        <dbReference type="RuleBase" id="RU004020"/>
    </source>
</evidence>
<feature type="domain" description="HSF-type DNA-binding" evidence="6">
    <location>
        <begin position="5"/>
        <end position="137"/>
    </location>
</feature>
<dbReference type="Pfam" id="PF00447">
    <property type="entry name" value="HSF_DNA-bind"/>
    <property type="match status" value="1"/>
</dbReference>
<evidence type="ECO:0000256" key="4">
    <source>
        <dbReference type="ARBA" id="ARBA00023242"/>
    </source>
</evidence>
<gene>
    <name evidence="7" type="primary">Hsf5_0</name>
    <name evidence="7" type="ORF">CORCRI_R04958</name>
</gene>
<evidence type="ECO:0000259" key="6">
    <source>
        <dbReference type="SMART" id="SM00415"/>
    </source>
</evidence>
<feature type="non-terminal residue" evidence="7">
    <location>
        <position position="161"/>
    </location>
</feature>
<dbReference type="Gene3D" id="1.10.10.10">
    <property type="entry name" value="Winged helix-like DNA-binding domain superfamily/Winged helix DNA-binding domain"/>
    <property type="match status" value="1"/>
</dbReference>
<dbReference type="SMART" id="SM00415">
    <property type="entry name" value="HSF"/>
    <property type="match status" value="1"/>
</dbReference>
<evidence type="ECO:0000256" key="1">
    <source>
        <dbReference type="ARBA" id="ARBA00004123"/>
    </source>
</evidence>
<accession>A0A851LKG3</accession>
<dbReference type="GO" id="GO:0043565">
    <property type="term" value="F:sequence-specific DNA binding"/>
    <property type="evidence" value="ECO:0007669"/>
    <property type="project" value="InterPro"/>
</dbReference>
<evidence type="ECO:0000313" key="7">
    <source>
        <dbReference type="EMBL" id="NXC16107.1"/>
    </source>
</evidence>
<dbReference type="PANTHER" id="PTHR10015:SF278">
    <property type="entry name" value="HEAT SHOCK FACTOR PROTEIN 5"/>
    <property type="match status" value="1"/>
</dbReference>
<name>A0A851LKG3_CORCR</name>
<dbReference type="AlphaFoldDB" id="A0A851LKG3"/>
<comment type="subcellular location">
    <subcellularLocation>
        <location evidence="1">Nucleus</location>
    </subcellularLocation>
</comment>
<protein>
    <submittedName>
        <fullName evidence="7">HSF5 protein</fullName>
    </submittedName>
</protein>
<dbReference type="InterPro" id="IPR036388">
    <property type="entry name" value="WH-like_DNA-bd_sf"/>
</dbReference>
<evidence type="ECO:0000313" key="8">
    <source>
        <dbReference type="Proteomes" id="UP000621168"/>
    </source>
</evidence>
<feature type="non-terminal residue" evidence="7">
    <location>
        <position position="1"/>
    </location>
</feature>
<dbReference type="PANTHER" id="PTHR10015">
    <property type="entry name" value="HEAT SHOCK TRANSCRIPTION FACTOR"/>
    <property type="match status" value="1"/>
</dbReference>
<dbReference type="Proteomes" id="UP000621168">
    <property type="component" value="Unassembled WGS sequence"/>
</dbReference>
<comment type="caution">
    <text evidence="7">The sequence shown here is derived from an EMBL/GenBank/DDBJ whole genome shotgun (WGS) entry which is preliminary data.</text>
</comment>
<proteinExistence type="inferred from homology"/>
<comment type="similarity">
    <text evidence="2 5">Belongs to the HSF family.</text>
</comment>